<evidence type="ECO:0000313" key="1">
    <source>
        <dbReference type="EMBL" id="GAA5052414.1"/>
    </source>
</evidence>
<keyword evidence="2" id="KW-1185">Reference proteome</keyword>
<dbReference type="PANTHER" id="PTHR42941">
    <property type="entry name" value="SLL1037 PROTEIN"/>
    <property type="match status" value="1"/>
</dbReference>
<accession>A0AAV3UIU1</accession>
<reference evidence="1 2" key="1">
    <citation type="journal article" date="2019" name="Int. J. Syst. Evol. Microbiol.">
        <title>The Global Catalogue of Microorganisms (GCM) 10K type strain sequencing project: providing services to taxonomists for standard genome sequencing and annotation.</title>
        <authorList>
            <consortium name="The Broad Institute Genomics Platform"/>
            <consortium name="The Broad Institute Genome Sequencing Center for Infectious Disease"/>
            <person name="Wu L."/>
            <person name="Ma J."/>
        </authorList>
    </citation>
    <scope>NUCLEOTIDE SEQUENCE [LARGE SCALE GENOMIC DNA]</scope>
    <source>
        <strain evidence="1 2">JCM 17504</strain>
    </source>
</reference>
<dbReference type="Gene3D" id="3.40.190.10">
    <property type="entry name" value="Periplasmic binding protein-like II"/>
    <property type="match status" value="2"/>
</dbReference>
<sequence length="293" mass="33243">MSQVIASAVSQNSKISVDARPSQGTNRNVSEVINGKTEIAYIQNWTANKIRQNEKPFNNLKYQPHQVFHLYDLAWFLATANNGWKSVKDIKVNSNVSPTPNGSGTAEMLEHALSFVSDDYKRSSVSYGDQASAMSEGRLDVGAATYVNLSTEPGWLQQMKSTVNLRVLNWPKKTVEKLEADPAIVISDIDMSQFDNYAYKPKTLSTPTLAYNFIVREDHDYDTLYSFLETLWTQRKKLQKQTKLLTPMATRDAWVKNAYADFPFHPAAADFYEEKGLWSKEFERGKTNKKSSQ</sequence>
<dbReference type="AlphaFoldDB" id="A0AAV3UIU1"/>
<dbReference type="EMBL" id="BAABKX010000012">
    <property type="protein sequence ID" value="GAA5052414.1"/>
    <property type="molecule type" value="Genomic_DNA"/>
</dbReference>
<dbReference type="Proteomes" id="UP001501729">
    <property type="component" value="Unassembled WGS sequence"/>
</dbReference>
<organism evidence="1 2">
    <name type="scientific">Haladaptatus pallidirubidus</name>
    <dbReference type="NCBI Taxonomy" id="1008152"/>
    <lineage>
        <taxon>Archaea</taxon>
        <taxon>Methanobacteriati</taxon>
        <taxon>Methanobacteriota</taxon>
        <taxon>Stenosarchaea group</taxon>
        <taxon>Halobacteria</taxon>
        <taxon>Halobacteriales</taxon>
        <taxon>Haladaptataceae</taxon>
        <taxon>Haladaptatus</taxon>
    </lineage>
</organism>
<dbReference type="Pfam" id="PF16868">
    <property type="entry name" value="NMT1_3"/>
    <property type="match status" value="1"/>
</dbReference>
<dbReference type="InterPro" id="IPR011852">
    <property type="entry name" value="TRAP_TAXI"/>
</dbReference>
<evidence type="ECO:0000313" key="2">
    <source>
        <dbReference type="Proteomes" id="UP001501729"/>
    </source>
</evidence>
<comment type="caution">
    <text evidence="1">The sequence shown here is derived from an EMBL/GenBank/DDBJ whole genome shotgun (WGS) entry which is preliminary data.</text>
</comment>
<protein>
    <submittedName>
        <fullName evidence="1">TAXI family TRAP transporter solute-binding subunit</fullName>
    </submittedName>
</protein>
<dbReference type="PANTHER" id="PTHR42941:SF1">
    <property type="entry name" value="SLL1037 PROTEIN"/>
    <property type="match status" value="1"/>
</dbReference>
<name>A0AAV3UIU1_9EURY</name>
<proteinExistence type="predicted"/>
<dbReference type="SUPFAM" id="SSF53850">
    <property type="entry name" value="Periplasmic binding protein-like II"/>
    <property type="match status" value="1"/>
</dbReference>
<gene>
    <name evidence="1" type="ORF">GCM10025751_28600</name>
</gene>